<evidence type="ECO:0000313" key="2">
    <source>
        <dbReference type="Proteomes" id="UP000265520"/>
    </source>
</evidence>
<evidence type="ECO:0000313" key="1">
    <source>
        <dbReference type="EMBL" id="MCH93738.1"/>
    </source>
</evidence>
<name>A0A392N429_9FABA</name>
<protein>
    <submittedName>
        <fullName evidence="1">RNA pseudouridine synthase 6 chloroplastic-like</fullName>
    </submittedName>
</protein>
<comment type="caution">
    <text evidence="1">The sequence shown here is derived from an EMBL/GenBank/DDBJ whole genome shotgun (WGS) entry which is preliminary data.</text>
</comment>
<reference evidence="1 2" key="1">
    <citation type="journal article" date="2018" name="Front. Plant Sci.">
        <title>Red Clover (Trifolium pratense) and Zigzag Clover (T. medium) - A Picture of Genomic Similarities and Differences.</title>
        <authorList>
            <person name="Dluhosova J."/>
            <person name="Istvanek J."/>
            <person name="Nedelnik J."/>
            <person name="Repkova J."/>
        </authorList>
    </citation>
    <scope>NUCLEOTIDE SEQUENCE [LARGE SCALE GENOMIC DNA]</scope>
    <source>
        <strain evidence="2">cv. 10/8</strain>
        <tissue evidence="1">Leaf</tissue>
    </source>
</reference>
<accession>A0A392N429</accession>
<feature type="non-terminal residue" evidence="1">
    <location>
        <position position="1"/>
    </location>
</feature>
<proteinExistence type="predicted"/>
<sequence>IRAQFAACKAPLIGDSMYMPAAIAEMINPGLNPFGKYKKDFTSESEKETDVINWTAQHGKEPSVAIGLQACQISWDDDEHFYRAGSPWWRC</sequence>
<dbReference type="AlphaFoldDB" id="A0A392N429"/>
<dbReference type="EMBL" id="LXQA010025675">
    <property type="protein sequence ID" value="MCH93738.1"/>
    <property type="molecule type" value="Genomic_DNA"/>
</dbReference>
<keyword evidence="2" id="KW-1185">Reference proteome</keyword>
<organism evidence="1 2">
    <name type="scientific">Trifolium medium</name>
    <dbReference type="NCBI Taxonomy" id="97028"/>
    <lineage>
        <taxon>Eukaryota</taxon>
        <taxon>Viridiplantae</taxon>
        <taxon>Streptophyta</taxon>
        <taxon>Embryophyta</taxon>
        <taxon>Tracheophyta</taxon>
        <taxon>Spermatophyta</taxon>
        <taxon>Magnoliopsida</taxon>
        <taxon>eudicotyledons</taxon>
        <taxon>Gunneridae</taxon>
        <taxon>Pentapetalae</taxon>
        <taxon>rosids</taxon>
        <taxon>fabids</taxon>
        <taxon>Fabales</taxon>
        <taxon>Fabaceae</taxon>
        <taxon>Papilionoideae</taxon>
        <taxon>50 kb inversion clade</taxon>
        <taxon>NPAAA clade</taxon>
        <taxon>Hologalegina</taxon>
        <taxon>IRL clade</taxon>
        <taxon>Trifolieae</taxon>
        <taxon>Trifolium</taxon>
    </lineage>
</organism>
<dbReference type="Proteomes" id="UP000265520">
    <property type="component" value="Unassembled WGS sequence"/>
</dbReference>